<reference evidence="2" key="1">
    <citation type="submission" date="2021-04" db="EMBL/GenBank/DDBJ databases">
        <authorList>
            <person name="Postec A."/>
        </authorList>
    </citation>
    <scope>NUCLEOTIDE SEQUENCE</scope>
    <source>
        <strain evidence="2">F1F22</strain>
    </source>
</reference>
<dbReference type="PANTHER" id="PTHR30399:SF1">
    <property type="entry name" value="UTP PYROPHOSPHATASE"/>
    <property type="match status" value="1"/>
</dbReference>
<accession>A0AAX3BEN2</accession>
<evidence type="ECO:0000259" key="1">
    <source>
        <dbReference type="Pfam" id="PF01863"/>
    </source>
</evidence>
<dbReference type="AlphaFoldDB" id="A0AAX3BEN2"/>
<dbReference type="InterPro" id="IPR002725">
    <property type="entry name" value="YgjP-like_metallopeptidase"/>
</dbReference>
<evidence type="ECO:0000313" key="2">
    <source>
        <dbReference type="EMBL" id="URA10568.1"/>
    </source>
</evidence>
<protein>
    <submittedName>
        <fullName evidence="2">M48 family metallopeptidase</fullName>
    </submittedName>
</protein>
<dbReference type="Proteomes" id="UP001056539">
    <property type="component" value="Chromosome"/>
</dbReference>
<organism evidence="2 3">
    <name type="scientific">Thermospira aquatica</name>
    <dbReference type="NCBI Taxonomy" id="2828656"/>
    <lineage>
        <taxon>Bacteria</taxon>
        <taxon>Pseudomonadati</taxon>
        <taxon>Spirochaetota</taxon>
        <taxon>Spirochaetia</taxon>
        <taxon>Brevinematales</taxon>
        <taxon>Thermospiraceae</taxon>
        <taxon>Thermospira</taxon>
    </lineage>
</organism>
<feature type="domain" description="YgjP-like metallopeptidase" evidence="1">
    <location>
        <begin position="13"/>
        <end position="212"/>
    </location>
</feature>
<name>A0AAX3BEN2_9SPIR</name>
<reference evidence="2" key="2">
    <citation type="submission" date="2022-06" db="EMBL/GenBank/DDBJ databases">
        <title>Thermospira aquatica gen. nov., sp. nov.</title>
        <authorList>
            <person name="Ben Ali Gam Z."/>
            <person name="Labat M."/>
        </authorList>
    </citation>
    <scope>NUCLEOTIDE SEQUENCE</scope>
    <source>
        <strain evidence="2">F1F22</strain>
    </source>
</reference>
<dbReference type="KEGG" id="taqu:KDW03_01835"/>
<dbReference type="EMBL" id="CP073355">
    <property type="protein sequence ID" value="URA10568.1"/>
    <property type="molecule type" value="Genomic_DNA"/>
</dbReference>
<proteinExistence type="predicted"/>
<dbReference type="RefSeq" id="WP_271435693.1">
    <property type="nucleotide sequence ID" value="NZ_CP073355.1"/>
</dbReference>
<dbReference type="Pfam" id="PF01863">
    <property type="entry name" value="YgjP-like"/>
    <property type="match status" value="1"/>
</dbReference>
<evidence type="ECO:0000313" key="3">
    <source>
        <dbReference type="Proteomes" id="UP001056539"/>
    </source>
</evidence>
<gene>
    <name evidence="2" type="ORF">KDW03_01835</name>
</gene>
<dbReference type="InterPro" id="IPR053136">
    <property type="entry name" value="UTP_pyrophosphatase-like"/>
</dbReference>
<dbReference type="PANTHER" id="PTHR30399">
    <property type="entry name" value="UNCHARACTERIZED PROTEIN YGJP"/>
    <property type="match status" value="1"/>
</dbReference>
<dbReference type="Gene3D" id="3.30.2010.10">
    <property type="entry name" value="Metalloproteases ('zincins'), catalytic domain"/>
    <property type="match status" value="1"/>
</dbReference>
<sequence length="220" mass="26195">MDFSLRVIRSKRKTISIHILPDGGVEVRCPQHVPDTEIEKIIKKHSSWIQKKQTSLAKHPPFHGRLHEGCEIFYLGHPYPLIFADVKQPVWTQKEILFPRNQHHEIQKSLENWYKKQARDLFTERLNLYCTAHGFTYKGLRISSAKKRYGSCSAKNQISLSWRLIFFPIELIDYVVVHELVHTREKHHQKNFWKVVATILPDYKEREKKLKERPLSSYWS</sequence>
<dbReference type="CDD" id="cd07344">
    <property type="entry name" value="M48_yhfN_like"/>
    <property type="match status" value="1"/>
</dbReference>
<keyword evidence="3" id="KW-1185">Reference proteome</keyword>